<reference evidence="9" key="1">
    <citation type="submission" date="2016-06" db="UniProtKB">
        <authorList>
            <consortium name="WormBaseParasite"/>
        </authorList>
    </citation>
    <scope>IDENTIFICATION</scope>
</reference>
<dbReference type="AlphaFoldDB" id="A0A183SXD2"/>
<keyword evidence="5" id="KW-0812">Transmembrane</keyword>
<feature type="domain" description="Fucosyltransferase C-terminal" evidence="6">
    <location>
        <begin position="183"/>
        <end position="244"/>
    </location>
</feature>
<dbReference type="SUPFAM" id="SSF53756">
    <property type="entry name" value="UDP-Glycosyltransferase/glycogen phosphorylase"/>
    <property type="match status" value="1"/>
</dbReference>
<dbReference type="PANTHER" id="PTHR11929">
    <property type="entry name" value="ALPHA- 1,3 -FUCOSYLTRANSFERASE"/>
    <property type="match status" value="1"/>
</dbReference>
<evidence type="ECO:0000313" key="7">
    <source>
        <dbReference type="EMBL" id="VDL95265.1"/>
    </source>
</evidence>
<keyword evidence="5" id="KW-0472">Membrane</keyword>
<organism evidence="9">
    <name type="scientific">Schistocephalus solidus</name>
    <name type="common">Tapeworm</name>
    <dbReference type="NCBI Taxonomy" id="70667"/>
    <lineage>
        <taxon>Eukaryota</taxon>
        <taxon>Metazoa</taxon>
        <taxon>Spiralia</taxon>
        <taxon>Lophotrochozoa</taxon>
        <taxon>Platyhelminthes</taxon>
        <taxon>Cestoda</taxon>
        <taxon>Eucestoda</taxon>
        <taxon>Diphyllobothriidea</taxon>
        <taxon>Diphyllobothriidae</taxon>
        <taxon>Schistocephalus</taxon>
    </lineage>
</organism>
<evidence type="ECO:0000259" key="6">
    <source>
        <dbReference type="Pfam" id="PF00852"/>
    </source>
</evidence>
<dbReference type="InterPro" id="IPR001503">
    <property type="entry name" value="Glyco_trans_10"/>
</dbReference>
<dbReference type="Pfam" id="PF00852">
    <property type="entry name" value="Glyco_transf_10"/>
    <property type="match status" value="1"/>
</dbReference>
<evidence type="ECO:0000256" key="4">
    <source>
        <dbReference type="ARBA" id="ARBA00022679"/>
    </source>
</evidence>
<keyword evidence="3 5" id="KW-0328">Glycosyltransferase</keyword>
<evidence type="ECO:0000313" key="9">
    <source>
        <dbReference type="WBParaSite" id="SSLN_0000922101-mRNA-1"/>
    </source>
</evidence>
<keyword evidence="5" id="KW-0333">Golgi apparatus</keyword>
<evidence type="ECO:0000313" key="8">
    <source>
        <dbReference type="Proteomes" id="UP000275846"/>
    </source>
</evidence>
<keyword evidence="8" id="KW-1185">Reference proteome</keyword>
<protein>
    <recommendedName>
        <fullName evidence="5">Fucosyltransferase</fullName>
        <ecNumber evidence="5">2.4.1.-</ecNumber>
    </recommendedName>
</protein>
<comment type="pathway">
    <text evidence="1">Protein modification; protein glycosylation.</text>
</comment>
<dbReference type="OrthoDB" id="427096at2759"/>
<dbReference type="STRING" id="70667.A0A183SXD2"/>
<dbReference type="GO" id="GO:0046920">
    <property type="term" value="F:alpha-(1-&gt;3)-fucosyltransferase activity"/>
    <property type="evidence" value="ECO:0007669"/>
    <property type="project" value="TreeGrafter"/>
</dbReference>
<keyword evidence="4 5" id="KW-0808">Transferase</keyword>
<dbReference type="InterPro" id="IPR055270">
    <property type="entry name" value="Glyco_tran_10_C"/>
</dbReference>
<dbReference type="GO" id="GO:0032580">
    <property type="term" value="C:Golgi cisterna membrane"/>
    <property type="evidence" value="ECO:0007669"/>
    <property type="project" value="UniProtKB-SubCell"/>
</dbReference>
<accession>A0A183SXD2</accession>
<reference evidence="7 8" key="2">
    <citation type="submission" date="2018-11" db="EMBL/GenBank/DDBJ databases">
        <authorList>
            <consortium name="Pathogen Informatics"/>
        </authorList>
    </citation>
    <scope>NUCLEOTIDE SEQUENCE [LARGE SCALE GENOMIC DNA]</scope>
    <source>
        <strain evidence="7 8">NST_G2</strain>
    </source>
</reference>
<dbReference type="InterPro" id="IPR038577">
    <property type="entry name" value="GT10-like_C_sf"/>
</dbReference>
<dbReference type="PANTHER" id="PTHR11929:SF145">
    <property type="entry name" value="ALPHA-(1,3)-FUCOSYLTRANSFERASE FUT-1"/>
    <property type="match status" value="1"/>
</dbReference>
<evidence type="ECO:0000256" key="3">
    <source>
        <dbReference type="ARBA" id="ARBA00022676"/>
    </source>
</evidence>
<evidence type="ECO:0000256" key="1">
    <source>
        <dbReference type="ARBA" id="ARBA00004922"/>
    </source>
</evidence>
<evidence type="ECO:0000256" key="5">
    <source>
        <dbReference type="RuleBase" id="RU003832"/>
    </source>
</evidence>
<dbReference type="Gene3D" id="3.40.50.11660">
    <property type="entry name" value="Glycosyl transferase family 10, C-terminal domain"/>
    <property type="match status" value="1"/>
</dbReference>
<proteinExistence type="inferred from homology"/>
<dbReference type="EMBL" id="UYSU01034902">
    <property type="protein sequence ID" value="VDL95265.1"/>
    <property type="molecule type" value="Genomic_DNA"/>
</dbReference>
<sequence length="277" mass="32049">LTQNRQPRSIPLIYYSNRILYHPVFTGGCAYKCRYTHKITDLRRAQLAVFLEDVPAEAYTVGKGAIWAFESGEPIHLLPRLSNEAKQKISMYITHHTFASVTYYYGVYWAHEKPECVMSKAEKLRLKSQNSLRLLPNYHFQRKKMIAWVVSNADAPNRRKALGAAITKVVLMKVPNFPIFDRVGMVPIVYGPPKEEYEARAPPNSFIHVDDFATVNDLIQYLEYLDHNHTAYATYFAWREHGRLLVGPLRFTYVIACDILYLSKQKPFLKSQCTAMH</sequence>
<dbReference type="Proteomes" id="UP000275846">
    <property type="component" value="Unassembled WGS sequence"/>
</dbReference>
<comment type="similarity">
    <text evidence="2 5">Belongs to the glycosyltransferase 10 family.</text>
</comment>
<name>A0A183SXD2_SCHSO</name>
<dbReference type="EC" id="2.4.1.-" evidence="5"/>
<dbReference type="WBParaSite" id="SSLN_0000922101-mRNA-1">
    <property type="protein sequence ID" value="SSLN_0000922101-mRNA-1"/>
    <property type="gene ID" value="SSLN_0000922101"/>
</dbReference>
<dbReference type="UniPathway" id="UPA00378"/>
<evidence type="ECO:0000256" key="2">
    <source>
        <dbReference type="ARBA" id="ARBA00008919"/>
    </source>
</evidence>
<comment type="subcellular location">
    <subcellularLocation>
        <location evidence="5">Golgi apparatus</location>
        <location evidence="5">Golgi stack membrane</location>
        <topology evidence="5">Single-pass type II membrane protein</topology>
    </subcellularLocation>
</comment>
<gene>
    <name evidence="7" type="ORF">SSLN_LOCUS8880</name>
</gene>